<organism evidence="1 2">
    <name type="scientific">Stegodyphus mimosarum</name>
    <name type="common">African social velvet spider</name>
    <dbReference type="NCBI Taxonomy" id="407821"/>
    <lineage>
        <taxon>Eukaryota</taxon>
        <taxon>Metazoa</taxon>
        <taxon>Ecdysozoa</taxon>
        <taxon>Arthropoda</taxon>
        <taxon>Chelicerata</taxon>
        <taxon>Arachnida</taxon>
        <taxon>Araneae</taxon>
        <taxon>Araneomorphae</taxon>
        <taxon>Entelegynae</taxon>
        <taxon>Eresoidea</taxon>
        <taxon>Eresidae</taxon>
        <taxon>Stegodyphus</taxon>
    </lineage>
</organism>
<reference evidence="1 2" key="1">
    <citation type="submission" date="2013-11" db="EMBL/GenBank/DDBJ databases">
        <title>Genome sequencing of Stegodyphus mimosarum.</title>
        <authorList>
            <person name="Bechsgaard J."/>
        </authorList>
    </citation>
    <scope>NUCLEOTIDE SEQUENCE [LARGE SCALE GENOMIC DNA]</scope>
</reference>
<dbReference type="Proteomes" id="UP000054359">
    <property type="component" value="Unassembled WGS sequence"/>
</dbReference>
<dbReference type="STRING" id="407821.A0A087UYG6"/>
<sequence length="176" mass="19956">MDESTDTAQVTIFIRRVDRDFTLVEELANVIPLKGTTRGTDLYLHLTQTLDKCQFNFCNISAITTDGAKSMTGEKIGVTTLLKSDVKASGNNTVITFHCVIHQENLCKKSFSNFEHGMNVVVKVVNFIRSKGLNHRQFQRFLSDLEAKYGDVVYYAEVRWLSPGKMLQHLFSLKSE</sequence>
<protein>
    <submittedName>
        <fullName evidence="1">General transcription factor II-I repeat domain-containing protein 2B</fullName>
    </submittedName>
</protein>
<dbReference type="PANTHER" id="PTHR45913:SF5">
    <property type="entry name" value="GENERAL TRANSCRIPTION FACTOR II-I REPEAT DOMAIN-CONTAINING PROTEIN 2A-LIKE PROTEIN"/>
    <property type="match status" value="1"/>
</dbReference>
<dbReference type="OrthoDB" id="1101576at2759"/>
<evidence type="ECO:0000313" key="1">
    <source>
        <dbReference type="EMBL" id="KFM82405.1"/>
    </source>
</evidence>
<name>A0A087UYG6_STEMI</name>
<dbReference type="OMA" id="IFIRRVD"/>
<dbReference type="EMBL" id="KK122282">
    <property type="protein sequence ID" value="KFM82405.1"/>
    <property type="molecule type" value="Genomic_DNA"/>
</dbReference>
<accession>A0A087UYG6</accession>
<dbReference type="PANTHER" id="PTHR45913">
    <property type="entry name" value="EPM2A-INTERACTING PROTEIN 1"/>
    <property type="match status" value="1"/>
</dbReference>
<dbReference type="SUPFAM" id="SSF53098">
    <property type="entry name" value="Ribonuclease H-like"/>
    <property type="match status" value="1"/>
</dbReference>
<keyword evidence="2" id="KW-1185">Reference proteome</keyword>
<dbReference type="InterPro" id="IPR012337">
    <property type="entry name" value="RNaseH-like_sf"/>
</dbReference>
<feature type="non-terminal residue" evidence="1">
    <location>
        <position position="176"/>
    </location>
</feature>
<proteinExistence type="predicted"/>
<evidence type="ECO:0000313" key="2">
    <source>
        <dbReference type="Proteomes" id="UP000054359"/>
    </source>
</evidence>
<dbReference type="AlphaFoldDB" id="A0A087UYG6"/>
<gene>
    <name evidence="1" type="ORF">X975_20615</name>
</gene>